<dbReference type="AlphaFoldDB" id="A0A6J5X250"/>
<dbReference type="EMBL" id="CAEKKB010000004">
    <property type="protein sequence ID" value="CAB4306821.1"/>
    <property type="molecule type" value="Genomic_DNA"/>
</dbReference>
<reference evidence="2" key="1">
    <citation type="journal article" date="2020" name="Genome Biol.">
        <title>Gamete binning: chromosome-level and haplotype-resolved genome assembly enabled by high-throughput single-cell sequencing of gamete genomes.</title>
        <authorList>
            <person name="Campoy J.A."/>
            <person name="Sun H."/>
            <person name="Goel M."/>
            <person name="Jiao W.-B."/>
            <person name="Folz-Donahue K."/>
            <person name="Wang N."/>
            <person name="Rubio M."/>
            <person name="Liu C."/>
            <person name="Kukat C."/>
            <person name="Ruiz D."/>
            <person name="Huettel B."/>
            <person name="Schneeberger K."/>
        </authorList>
    </citation>
    <scope>NUCLEOTIDE SEQUENCE [LARGE SCALE GENOMIC DNA]</scope>
    <source>
        <strain evidence="2">cv. Rojo Pasion</strain>
    </source>
</reference>
<evidence type="ECO:0000313" key="1">
    <source>
        <dbReference type="EMBL" id="CAB4306821.1"/>
    </source>
</evidence>
<protein>
    <submittedName>
        <fullName evidence="1">Uncharacterized protein</fullName>
    </submittedName>
</protein>
<keyword evidence="2" id="KW-1185">Reference proteome</keyword>
<dbReference type="Proteomes" id="UP000507245">
    <property type="component" value="Unassembled WGS sequence"/>
</dbReference>
<accession>A0A6J5X250</accession>
<evidence type="ECO:0000313" key="2">
    <source>
        <dbReference type="Proteomes" id="UP000507245"/>
    </source>
</evidence>
<proteinExistence type="predicted"/>
<name>A0A6J5X250_PRUAR</name>
<sequence>MENEMDINGGVAGDIHRAATLAQEYIRTWKSMFRKLFLGSVLIIGWENSNKSFRRYNYLVIIHRGILTSQDKCISAISCTPRIHTNKDCVFATHQNGIGGHFAFEYYLSHGKGSSREELLELLKHVLLYATIVDPMSGGLICVTEVRPFGFSKIYSHRVLEVFFDHYDDMAKYLPHTLVSLWCNCDHEYTYEHNEKVNGVLFGFLGDYHKSVVLGINRKFVVRLLHFSYQVHAKYEQLKELNAY</sequence>
<organism evidence="1 2">
    <name type="scientific">Prunus armeniaca</name>
    <name type="common">Apricot</name>
    <name type="synonym">Armeniaca vulgaris</name>
    <dbReference type="NCBI Taxonomy" id="36596"/>
    <lineage>
        <taxon>Eukaryota</taxon>
        <taxon>Viridiplantae</taxon>
        <taxon>Streptophyta</taxon>
        <taxon>Embryophyta</taxon>
        <taxon>Tracheophyta</taxon>
        <taxon>Spermatophyta</taxon>
        <taxon>Magnoliopsida</taxon>
        <taxon>eudicotyledons</taxon>
        <taxon>Gunneridae</taxon>
        <taxon>Pentapetalae</taxon>
        <taxon>rosids</taxon>
        <taxon>fabids</taxon>
        <taxon>Rosales</taxon>
        <taxon>Rosaceae</taxon>
        <taxon>Amygdaloideae</taxon>
        <taxon>Amygdaleae</taxon>
        <taxon>Prunus</taxon>
    </lineage>
</organism>
<gene>
    <name evidence="1" type="ORF">ORAREDHAP_LOCUS25132</name>
</gene>